<dbReference type="Pfam" id="PF02037">
    <property type="entry name" value="SAP"/>
    <property type="match status" value="1"/>
</dbReference>
<protein>
    <recommendedName>
        <fullName evidence="2">SAP domain-containing protein</fullName>
    </recommendedName>
</protein>
<feature type="region of interest" description="Disordered" evidence="1">
    <location>
        <begin position="47"/>
        <end position="122"/>
    </location>
</feature>
<dbReference type="AlphaFoldDB" id="A0AA38F7F4"/>
<evidence type="ECO:0000313" key="4">
    <source>
        <dbReference type="Proteomes" id="UP000824469"/>
    </source>
</evidence>
<comment type="caution">
    <text evidence="3">The sequence shown here is derived from an EMBL/GenBank/DDBJ whole genome shotgun (WGS) entry which is preliminary data.</text>
</comment>
<evidence type="ECO:0000256" key="1">
    <source>
        <dbReference type="SAM" id="MobiDB-lite"/>
    </source>
</evidence>
<feature type="compositionally biased region" description="Low complexity" evidence="1">
    <location>
        <begin position="388"/>
        <end position="401"/>
    </location>
</feature>
<feature type="compositionally biased region" description="Basic and acidic residues" evidence="1">
    <location>
        <begin position="239"/>
        <end position="267"/>
    </location>
</feature>
<dbReference type="CDD" id="cd12432">
    <property type="entry name" value="RRM_ACINU"/>
    <property type="match status" value="1"/>
</dbReference>
<name>A0AA38F7F4_TAXCH</name>
<feature type="region of interest" description="Disordered" evidence="1">
    <location>
        <begin position="516"/>
        <end position="557"/>
    </location>
</feature>
<dbReference type="SMART" id="SM00513">
    <property type="entry name" value="SAP"/>
    <property type="match status" value="1"/>
</dbReference>
<dbReference type="SUPFAM" id="SSF68906">
    <property type="entry name" value="SAP domain"/>
    <property type="match status" value="1"/>
</dbReference>
<dbReference type="InterPro" id="IPR034257">
    <property type="entry name" value="Acinus_RRM"/>
</dbReference>
<dbReference type="OMA" id="ANCKETR"/>
<feature type="region of interest" description="Disordered" evidence="1">
    <location>
        <begin position="214"/>
        <end position="267"/>
    </location>
</feature>
<dbReference type="InterPro" id="IPR035979">
    <property type="entry name" value="RBD_domain_sf"/>
</dbReference>
<dbReference type="Proteomes" id="UP000824469">
    <property type="component" value="Unassembled WGS sequence"/>
</dbReference>
<feature type="domain" description="SAP" evidence="2">
    <location>
        <begin position="13"/>
        <end position="47"/>
    </location>
</feature>
<dbReference type="PANTHER" id="PTHR47031:SF3">
    <property type="entry name" value="SAP DOMAIN-CONTAINING PROTEIN"/>
    <property type="match status" value="1"/>
</dbReference>
<dbReference type="InterPro" id="IPR003034">
    <property type="entry name" value="SAP_dom"/>
</dbReference>
<feature type="non-terminal residue" evidence="3">
    <location>
        <position position="557"/>
    </location>
</feature>
<dbReference type="Gene3D" id="1.10.720.30">
    <property type="entry name" value="SAP domain"/>
    <property type="match status" value="1"/>
</dbReference>
<organism evidence="3 4">
    <name type="scientific">Taxus chinensis</name>
    <name type="common">Chinese yew</name>
    <name type="synonym">Taxus wallichiana var. chinensis</name>
    <dbReference type="NCBI Taxonomy" id="29808"/>
    <lineage>
        <taxon>Eukaryota</taxon>
        <taxon>Viridiplantae</taxon>
        <taxon>Streptophyta</taxon>
        <taxon>Embryophyta</taxon>
        <taxon>Tracheophyta</taxon>
        <taxon>Spermatophyta</taxon>
        <taxon>Pinopsida</taxon>
        <taxon>Pinidae</taxon>
        <taxon>Conifers II</taxon>
        <taxon>Cupressales</taxon>
        <taxon>Taxaceae</taxon>
        <taxon>Taxus</taxon>
    </lineage>
</organism>
<evidence type="ECO:0000259" key="2">
    <source>
        <dbReference type="PROSITE" id="PS50800"/>
    </source>
</evidence>
<proteinExistence type="predicted"/>
<reference evidence="3 4" key="1">
    <citation type="journal article" date="2021" name="Nat. Plants">
        <title>The Taxus genome provides insights into paclitaxel biosynthesis.</title>
        <authorList>
            <person name="Xiong X."/>
            <person name="Gou J."/>
            <person name="Liao Q."/>
            <person name="Li Y."/>
            <person name="Zhou Q."/>
            <person name="Bi G."/>
            <person name="Li C."/>
            <person name="Du R."/>
            <person name="Wang X."/>
            <person name="Sun T."/>
            <person name="Guo L."/>
            <person name="Liang H."/>
            <person name="Lu P."/>
            <person name="Wu Y."/>
            <person name="Zhang Z."/>
            <person name="Ro D.K."/>
            <person name="Shang Y."/>
            <person name="Huang S."/>
            <person name="Yan J."/>
        </authorList>
    </citation>
    <scope>NUCLEOTIDE SEQUENCE [LARGE SCALE GENOMIC DNA]</scope>
    <source>
        <strain evidence="3">Ta-2019</strain>
    </source>
</reference>
<accession>A0AA38F7F4</accession>
<dbReference type="InterPro" id="IPR036361">
    <property type="entry name" value="SAP_dom_sf"/>
</dbReference>
<dbReference type="SUPFAM" id="SSF54928">
    <property type="entry name" value="RNA-binding domain, RBD"/>
    <property type="match status" value="1"/>
</dbReference>
<dbReference type="EMBL" id="JAHRHJ020000011">
    <property type="protein sequence ID" value="KAH9295254.1"/>
    <property type="molecule type" value="Genomic_DNA"/>
</dbReference>
<dbReference type="PANTHER" id="PTHR47031">
    <property type="entry name" value="SAP DNA-BINDING DOMAIN-CONTAINING PROTEIN"/>
    <property type="match status" value="1"/>
</dbReference>
<gene>
    <name evidence="3" type="ORF">KI387_038842</name>
</gene>
<feature type="compositionally biased region" description="Basic and acidic residues" evidence="1">
    <location>
        <begin position="100"/>
        <end position="116"/>
    </location>
</feature>
<sequence length="557" mass="61946">MSTPTAEFGNRPVDQWKMTELREELKRRKIATGGLKADLVRRLEEALRNEVEENDPQQTGSDAHETNDSDNLPNYHSENHNGDEDSAMDQNNENPSGKILDIDFKAVENNNKEHQNIPDQIEELSSSKLEELKPEMVVDDASGACSKDGEAQRSEFPLNQVVSENVSPVVGFQVKCESVSTDSVSILEENELKDSLNADNNVNVESSEVVVKHRNSLQQESYGYPEPPQQSSGDDGSELVEKRVDHSLVEEGRGNQDGDGNCKLDDDNSRMVEQQDLTQNEDNIDFKHGPVGFKIENKNEDEIPVVKSLREDDSYETMTIDVCHDDKDKEVEGGGNDVQALVEKRKKEEPEAGPQEPAKRVRRWNVVNNISGDAAKASTTERELPAYSHAASGTVSASAVAMRDRPPSAIRPMLSRSDSINNGDSQKERIVPPSQKPPTNSLRIDKFLRPFTLKAVRELLANTGTVTSFWMDHIKTHCYVTYSSIEEAIATRNALYNLQWPRNGGRQLIAEHVSSDEVKDKVEVPPEAPAPVPSPVTAHPHSNSVPHNQMPFKHPGQ</sequence>
<feature type="region of interest" description="Disordered" evidence="1">
    <location>
        <begin position="373"/>
        <end position="440"/>
    </location>
</feature>
<dbReference type="GO" id="GO:0003676">
    <property type="term" value="F:nucleic acid binding"/>
    <property type="evidence" value="ECO:0007669"/>
    <property type="project" value="InterPro"/>
</dbReference>
<dbReference type="PROSITE" id="PS50800">
    <property type="entry name" value="SAP"/>
    <property type="match status" value="1"/>
</dbReference>
<keyword evidence="4" id="KW-1185">Reference proteome</keyword>
<evidence type="ECO:0000313" key="3">
    <source>
        <dbReference type="EMBL" id="KAH9295254.1"/>
    </source>
</evidence>